<evidence type="ECO:0000313" key="1">
    <source>
        <dbReference type="EMBL" id="JAD97022.1"/>
    </source>
</evidence>
<dbReference type="AlphaFoldDB" id="A0A0A9ELV5"/>
<protein>
    <submittedName>
        <fullName evidence="1">Uncharacterized protein</fullName>
    </submittedName>
</protein>
<dbReference type="EMBL" id="GBRH01200873">
    <property type="protein sequence ID" value="JAD97022.1"/>
    <property type="molecule type" value="Transcribed_RNA"/>
</dbReference>
<reference evidence="1" key="2">
    <citation type="journal article" date="2015" name="Data Brief">
        <title>Shoot transcriptome of the giant reed, Arundo donax.</title>
        <authorList>
            <person name="Barrero R.A."/>
            <person name="Guerrero F.D."/>
            <person name="Moolhuijzen P."/>
            <person name="Goolsby J.A."/>
            <person name="Tidwell J."/>
            <person name="Bellgard S.E."/>
            <person name="Bellgard M.I."/>
        </authorList>
    </citation>
    <scope>NUCLEOTIDE SEQUENCE</scope>
    <source>
        <tissue evidence="1">Shoot tissue taken approximately 20 cm above the soil surface</tissue>
    </source>
</reference>
<sequence length="50" mass="5618">MEATHRPCSVSFLSENCKIYIPIVMYLINKIRITHVLKNNPGTVPTCLGT</sequence>
<accession>A0A0A9ELV5</accession>
<reference evidence="1" key="1">
    <citation type="submission" date="2014-09" db="EMBL/GenBank/DDBJ databases">
        <authorList>
            <person name="Magalhaes I.L.F."/>
            <person name="Oliveira U."/>
            <person name="Santos F.R."/>
            <person name="Vidigal T.H.D.A."/>
            <person name="Brescovit A.D."/>
            <person name="Santos A.J."/>
        </authorList>
    </citation>
    <scope>NUCLEOTIDE SEQUENCE</scope>
    <source>
        <tissue evidence="1">Shoot tissue taken approximately 20 cm above the soil surface</tissue>
    </source>
</reference>
<proteinExistence type="predicted"/>
<name>A0A0A9ELV5_ARUDO</name>
<organism evidence="1">
    <name type="scientific">Arundo donax</name>
    <name type="common">Giant reed</name>
    <name type="synonym">Donax arundinaceus</name>
    <dbReference type="NCBI Taxonomy" id="35708"/>
    <lineage>
        <taxon>Eukaryota</taxon>
        <taxon>Viridiplantae</taxon>
        <taxon>Streptophyta</taxon>
        <taxon>Embryophyta</taxon>
        <taxon>Tracheophyta</taxon>
        <taxon>Spermatophyta</taxon>
        <taxon>Magnoliopsida</taxon>
        <taxon>Liliopsida</taxon>
        <taxon>Poales</taxon>
        <taxon>Poaceae</taxon>
        <taxon>PACMAD clade</taxon>
        <taxon>Arundinoideae</taxon>
        <taxon>Arundineae</taxon>
        <taxon>Arundo</taxon>
    </lineage>
</organism>